<dbReference type="Proteomes" id="UP001596157">
    <property type="component" value="Unassembled WGS sequence"/>
</dbReference>
<gene>
    <name evidence="1" type="ORF">ACFPM7_17750</name>
</gene>
<evidence type="ECO:0000313" key="1">
    <source>
        <dbReference type="EMBL" id="MFC5288899.1"/>
    </source>
</evidence>
<accession>A0ABW0ES29</accession>
<protein>
    <submittedName>
        <fullName evidence="1">Uncharacterized protein</fullName>
    </submittedName>
</protein>
<keyword evidence="2" id="KW-1185">Reference proteome</keyword>
<evidence type="ECO:0000313" key="2">
    <source>
        <dbReference type="Proteomes" id="UP001596157"/>
    </source>
</evidence>
<name>A0ABW0ES29_9PSEU</name>
<proteinExistence type="predicted"/>
<sequence length="210" mass="22744">MAAQGMPSTDEIAVREAIGALEIADGLVPSGVFPALEEPALRKTVSERLAECGRTLISVGDDWTSGYRDDVADALVELDIGVLPPEDRAVLVLILLRTVAIPRARGSRAGETWGSTAGAKGTSVDELALNRNIFKTQIKESVRNLVTHGLVDRHRGMLFPGPALLRLTPRRSAQLWENLLLLAAPDSLYAHAIRSRRASPSQQSEHQERA</sequence>
<dbReference type="RefSeq" id="WP_378248752.1">
    <property type="nucleotide sequence ID" value="NZ_JBHSKF010000009.1"/>
</dbReference>
<organism evidence="1 2">
    <name type="scientific">Actinokineospora guangxiensis</name>
    <dbReference type="NCBI Taxonomy" id="1490288"/>
    <lineage>
        <taxon>Bacteria</taxon>
        <taxon>Bacillati</taxon>
        <taxon>Actinomycetota</taxon>
        <taxon>Actinomycetes</taxon>
        <taxon>Pseudonocardiales</taxon>
        <taxon>Pseudonocardiaceae</taxon>
        <taxon>Actinokineospora</taxon>
    </lineage>
</organism>
<reference evidence="2" key="1">
    <citation type="journal article" date="2019" name="Int. J. Syst. Evol. Microbiol.">
        <title>The Global Catalogue of Microorganisms (GCM) 10K type strain sequencing project: providing services to taxonomists for standard genome sequencing and annotation.</title>
        <authorList>
            <consortium name="The Broad Institute Genomics Platform"/>
            <consortium name="The Broad Institute Genome Sequencing Center for Infectious Disease"/>
            <person name="Wu L."/>
            <person name="Ma J."/>
        </authorList>
    </citation>
    <scope>NUCLEOTIDE SEQUENCE [LARGE SCALE GENOMIC DNA]</scope>
    <source>
        <strain evidence="2">CCUG 59778</strain>
    </source>
</reference>
<comment type="caution">
    <text evidence="1">The sequence shown here is derived from an EMBL/GenBank/DDBJ whole genome shotgun (WGS) entry which is preliminary data.</text>
</comment>
<dbReference type="EMBL" id="JBHSKF010000009">
    <property type="protein sequence ID" value="MFC5288899.1"/>
    <property type="molecule type" value="Genomic_DNA"/>
</dbReference>